<evidence type="ECO:0000313" key="6">
    <source>
        <dbReference type="EMBL" id="KAK5979705.1"/>
    </source>
</evidence>
<keyword evidence="7" id="KW-1185">Reference proteome</keyword>
<feature type="signal peptide" evidence="5">
    <location>
        <begin position="1"/>
        <end position="16"/>
    </location>
</feature>
<evidence type="ECO:0000313" key="7">
    <source>
        <dbReference type="Proteomes" id="UP001331761"/>
    </source>
</evidence>
<sequence length="145" mass="16569">MIQVFLLFLFFAVSAASEVQVTVRGVFLCHRNPCAKATIKMMETDPFSDDLLTSTTVKAGNGYKLTGKEDEWWSVEPYLIIEHDCKDVSFIFFQTFLYMFGSRAIISPKTLCCLPSLFLSRFSTKMSHCRQNVEVGNCHWEQGFP</sequence>
<feature type="chain" id="PRO_5043042984" description="Transthyretin-like family protein" evidence="5">
    <location>
        <begin position="17"/>
        <end position="145"/>
    </location>
</feature>
<evidence type="ECO:0000256" key="3">
    <source>
        <dbReference type="ARBA" id="ARBA00022525"/>
    </source>
</evidence>
<evidence type="ECO:0000256" key="5">
    <source>
        <dbReference type="SAM" id="SignalP"/>
    </source>
</evidence>
<comment type="similarity">
    <text evidence="2">Belongs to the nematode transthyretin-like family.</text>
</comment>
<gene>
    <name evidence="6" type="ORF">GCK32_009567</name>
</gene>
<comment type="subcellular location">
    <subcellularLocation>
        <location evidence="1">Secreted</location>
    </subcellularLocation>
</comment>
<name>A0AAN8FYJ1_TRICO</name>
<dbReference type="PANTHER" id="PTHR21700">
    <property type="entry name" value="TRANSTHYRETIN-LIKE FAMILY PROTEIN-RELATED"/>
    <property type="match status" value="1"/>
</dbReference>
<dbReference type="Gene3D" id="2.60.40.3330">
    <property type="match status" value="1"/>
</dbReference>
<keyword evidence="3" id="KW-0964">Secreted</keyword>
<reference evidence="6 7" key="1">
    <citation type="submission" date="2019-10" db="EMBL/GenBank/DDBJ databases">
        <title>Assembly and Annotation for the nematode Trichostrongylus colubriformis.</title>
        <authorList>
            <person name="Martin J."/>
        </authorList>
    </citation>
    <scope>NUCLEOTIDE SEQUENCE [LARGE SCALE GENOMIC DNA]</scope>
    <source>
        <strain evidence="6">G859</strain>
        <tissue evidence="6">Whole worm</tissue>
    </source>
</reference>
<organism evidence="6 7">
    <name type="scientific">Trichostrongylus colubriformis</name>
    <name type="common">Black scour worm</name>
    <dbReference type="NCBI Taxonomy" id="6319"/>
    <lineage>
        <taxon>Eukaryota</taxon>
        <taxon>Metazoa</taxon>
        <taxon>Ecdysozoa</taxon>
        <taxon>Nematoda</taxon>
        <taxon>Chromadorea</taxon>
        <taxon>Rhabditida</taxon>
        <taxon>Rhabditina</taxon>
        <taxon>Rhabditomorpha</taxon>
        <taxon>Strongyloidea</taxon>
        <taxon>Trichostrongylidae</taxon>
        <taxon>Trichostrongylus</taxon>
    </lineage>
</organism>
<evidence type="ECO:0000256" key="2">
    <source>
        <dbReference type="ARBA" id="ARBA00010112"/>
    </source>
</evidence>
<comment type="caution">
    <text evidence="6">The sequence shown here is derived from an EMBL/GenBank/DDBJ whole genome shotgun (WGS) entry which is preliminary data.</text>
</comment>
<dbReference type="GO" id="GO:0009986">
    <property type="term" value="C:cell surface"/>
    <property type="evidence" value="ECO:0007669"/>
    <property type="project" value="InterPro"/>
</dbReference>
<dbReference type="InterPro" id="IPR038479">
    <property type="entry name" value="Transthyretin-like_sf"/>
</dbReference>
<dbReference type="InterPro" id="IPR001534">
    <property type="entry name" value="Transthyretin-like"/>
</dbReference>
<accession>A0AAN8FYJ1</accession>
<evidence type="ECO:0000256" key="1">
    <source>
        <dbReference type="ARBA" id="ARBA00004613"/>
    </source>
</evidence>
<evidence type="ECO:0008006" key="8">
    <source>
        <dbReference type="Google" id="ProtNLM"/>
    </source>
</evidence>
<dbReference type="EMBL" id="WIXE01008079">
    <property type="protein sequence ID" value="KAK5979705.1"/>
    <property type="molecule type" value="Genomic_DNA"/>
</dbReference>
<dbReference type="Pfam" id="PF01060">
    <property type="entry name" value="TTR-52"/>
    <property type="match status" value="1"/>
</dbReference>
<dbReference type="AlphaFoldDB" id="A0AAN8FYJ1"/>
<dbReference type="Proteomes" id="UP001331761">
    <property type="component" value="Unassembled WGS sequence"/>
</dbReference>
<evidence type="ECO:0000256" key="4">
    <source>
        <dbReference type="ARBA" id="ARBA00022729"/>
    </source>
</evidence>
<proteinExistence type="inferred from homology"/>
<keyword evidence="4 5" id="KW-0732">Signal</keyword>
<dbReference type="GO" id="GO:0005576">
    <property type="term" value="C:extracellular region"/>
    <property type="evidence" value="ECO:0007669"/>
    <property type="project" value="UniProtKB-SubCell"/>
</dbReference>
<protein>
    <recommendedName>
        <fullName evidence="8">Transthyretin-like family protein</fullName>
    </recommendedName>
</protein>